<reference evidence="1" key="2">
    <citation type="submission" date="2025-03" db="EMBL/GenBank/DDBJ databases">
        <authorList>
            <consortium name="ELIXIR-Norway"/>
            <consortium name="Elixir Norway"/>
        </authorList>
    </citation>
    <scope>NUCLEOTIDE SEQUENCE</scope>
</reference>
<sequence length="99" mass="10564">MATSDFSPPVLALMRDPSASSINLLYSCPGQLGVAPSPWRHLPILLMLTRVIFWGHLLCQSLGDVVLSKTGCPISSPLCSFCDMVRTILLGSGGLHLSP</sequence>
<proteinExistence type="predicted"/>
<protein>
    <submittedName>
        <fullName evidence="1">Uncharacterized protein</fullName>
    </submittedName>
</protein>
<dbReference type="Proteomes" id="UP001162501">
    <property type="component" value="Chromosome 30"/>
</dbReference>
<dbReference type="EMBL" id="OX596114">
    <property type="protein sequence ID" value="CAN0462353.1"/>
    <property type="molecule type" value="Genomic_DNA"/>
</dbReference>
<organism evidence="1 2">
    <name type="scientific">Rangifer tarandus platyrhynchus</name>
    <name type="common">Svalbard reindeer</name>
    <dbReference type="NCBI Taxonomy" id="3082113"/>
    <lineage>
        <taxon>Eukaryota</taxon>
        <taxon>Metazoa</taxon>
        <taxon>Chordata</taxon>
        <taxon>Craniata</taxon>
        <taxon>Vertebrata</taxon>
        <taxon>Euteleostomi</taxon>
        <taxon>Mammalia</taxon>
        <taxon>Eutheria</taxon>
        <taxon>Laurasiatheria</taxon>
        <taxon>Artiodactyla</taxon>
        <taxon>Ruminantia</taxon>
        <taxon>Pecora</taxon>
        <taxon>Cervidae</taxon>
        <taxon>Odocoileinae</taxon>
        <taxon>Rangifer</taxon>
    </lineage>
</organism>
<accession>A0AC59ZMC4</accession>
<reference evidence="1" key="1">
    <citation type="submission" date="2023-05" db="EMBL/GenBank/DDBJ databases">
        <authorList>
            <consortium name="ELIXIR-Norway"/>
        </authorList>
    </citation>
    <scope>NUCLEOTIDE SEQUENCE</scope>
</reference>
<gene>
    <name evidence="1" type="ORF">MRATA1EN22A_LOCUS20072</name>
</gene>
<name>A0AC59ZMC4_RANTA</name>
<evidence type="ECO:0000313" key="1">
    <source>
        <dbReference type="EMBL" id="CAN0462353.1"/>
    </source>
</evidence>
<evidence type="ECO:0000313" key="2">
    <source>
        <dbReference type="Proteomes" id="UP001162501"/>
    </source>
</evidence>